<dbReference type="Proteomes" id="UP000269015">
    <property type="component" value="Chromosome"/>
</dbReference>
<accession>A0AAD0YYW0</accession>
<name>A0AAD0YYW0_CHRID</name>
<protein>
    <recommendedName>
        <fullName evidence="3">Metal-dependent HD superfamily phosphohydrolase</fullName>
    </recommendedName>
</protein>
<evidence type="ECO:0000313" key="2">
    <source>
        <dbReference type="Proteomes" id="UP000269015"/>
    </source>
</evidence>
<dbReference type="PANTHER" id="PTHR21174:SF0">
    <property type="entry name" value="HD PHOSPHOHYDROLASE FAMILY PROTEIN-RELATED"/>
    <property type="match status" value="1"/>
</dbReference>
<dbReference type="RefSeq" id="WP_061085036.1">
    <property type="nucleotide sequence ID" value="NZ_CP022058.2"/>
</dbReference>
<dbReference type="PIRSF" id="PIRSF035170">
    <property type="entry name" value="HD_phosphohydro"/>
    <property type="match status" value="1"/>
</dbReference>
<dbReference type="PANTHER" id="PTHR21174">
    <property type="match status" value="1"/>
</dbReference>
<dbReference type="SUPFAM" id="SSF109604">
    <property type="entry name" value="HD-domain/PDEase-like"/>
    <property type="match status" value="1"/>
</dbReference>
<evidence type="ECO:0000313" key="1">
    <source>
        <dbReference type="EMBL" id="AZB20093.1"/>
    </source>
</evidence>
<gene>
    <name evidence="1" type="ORF">EG352_21250</name>
</gene>
<dbReference type="EMBL" id="CP033930">
    <property type="protein sequence ID" value="AZB20093.1"/>
    <property type="molecule type" value="Genomic_DNA"/>
</dbReference>
<dbReference type="InterPro" id="IPR009218">
    <property type="entry name" value="HD_phosphohydro"/>
</dbReference>
<reference evidence="1 2" key="1">
    <citation type="submission" date="2018-11" db="EMBL/GenBank/DDBJ databases">
        <title>Proposal to divide the Flavobacteriaceae and reorganize its genera based on Amino Acid Identity values calculated from whole genome sequences.</title>
        <authorList>
            <person name="Nicholson A.C."/>
            <person name="Gulvik C.A."/>
            <person name="Whitney A.M."/>
            <person name="Humrighouse B.W."/>
            <person name="Bell M."/>
            <person name="Holmes B."/>
            <person name="Steigerwalt A.G."/>
            <person name="Villarma A."/>
            <person name="Sheth M."/>
            <person name="Batra D."/>
            <person name="Pryor J."/>
            <person name="Bernardet J.-F."/>
            <person name="Hugo C."/>
            <person name="Kampfer P."/>
            <person name="Newman J."/>
            <person name="McQuiston J.R."/>
        </authorList>
    </citation>
    <scope>NUCLEOTIDE SEQUENCE [LARGE SCALE GENOMIC DNA]</scope>
    <source>
        <strain evidence="1 2">H5559</strain>
    </source>
</reference>
<dbReference type="AlphaFoldDB" id="A0AAD0YYW0"/>
<evidence type="ECO:0008006" key="3">
    <source>
        <dbReference type="Google" id="ProtNLM"/>
    </source>
</evidence>
<proteinExistence type="predicted"/>
<organism evidence="1 2">
    <name type="scientific">Chryseobacterium indologenes</name>
    <name type="common">Flavobacterium indologenes</name>
    <dbReference type="NCBI Taxonomy" id="253"/>
    <lineage>
        <taxon>Bacteria</taxon>
        <taxon>Pseudomonadati</taxon>
        <taxon>Bacteroidota</taxon>
        <taxon>Flavobacteriia</taxon>
        <taxon>Flavobacteriales</taxon>
        <taxon>Weeksellaceae</taxon>
        <taxon>Chryseobacterium group</taxon>
        <taxon>Chryseobacterium</taxon>
    </lineage>
</organism>
<dbReference type="KEGG" id="cio:CEQ15_01010"/>
<dbReference type="Gene3D" id="1.10.3210.10">
    <property type="entry name" value="Hypothetical protein af1432"/>
    <property type="match status" value="1"/>
</dbReference>
<sequence>MNVKNQFEQLCVSLTTDENLISTLWKEIEKKYTEKSRHYHVLTHLENMFLELESVQDKISDCTAVSFSVFYHDIIYDATSKSNEEKSAAVAKTRLARLGLHQDKISLISDQIIATKAHLKSEHTDTNYLLDADLSVLGKDLGTYLDYTQKIRKEYSIYPNILYNPGRKKVLRHFLELESIFKTDYFKEKYEMQARDNISHEIGLL</sequence>